<dbReference type="EMBL" id="SBIJ01000043">
    <property type="protein sequence ID" value="TNH42255.1"/>
    <property type="molecule type" value="Genomic_DNA"/>
</dbReference>
<dbReference type="Proteomes" id="UP000307592">
    <property type="component" value="Unassembled WGS sequence"/>
</dbReference>
<evidence type="ECO:0000313" key="2">
    <source>
        <dbReference type="Proteomes" id="UP000307592"/>
    </source>
</evidence>
<name>A0A5C4RED6_PHOLU</name>
<evidence type="ECO:0000313" key="1">
    <source>
        <dbReference type="EMBL" id="TNH42255.1"/>
    </source>
</evidence>
<organism evidence="1 2">
    <name type="scientific">Photorhabdus luminescens subsp. sonorensis</name>
    <dbReference type="NCBI Taxonomy" id="1173677"/>
    <lineage>
        <taxon>Bacteria</taxon>
        <taxon>Pseudomonadati</taxon>
        <taxon>Pseudomonadota</taxon>
        <taxon>Gammaproteobacteria</taxon>
        <taxon>Enterobacterales</taxon>
        <taxon>Morganellaceae</taxon>
        <taxon>Photorhabdus</taxon>
    </lineage>
</organism>
<reference evidence="1 2" key="1">
    <citation type="submission" date="2019-01" db="EMBL/GenBank/DDBJ databases">
        <title>Draft genome assembly of Photorhabdus luminescens subsp. sonorensis Caborca.</title>
        <authorList>
            <person name="Duong D.A."/>
            <person name="Espinosa-Artiles P."/>
            <person name="Orozco R.A."/>
            <person name="Molnar I."/>
            <person name="Stock P."/>
        </authorList>
    </citation>
    <scope>NUCLEOTIDE SEQUENCE [LARGE SCALE GENOMIC DNA]</scope>
    <source>
        <strain evidence="1 2">Caborca</strain>
    </source>
</reference>
<dbReference type="RefSeq" id="WP_088374591.1">
    <property type="nucleotide sequence ID" value="NZ_CAWOQH010000170.1"/>
</dbReference>
<protein>
    <submittedName>
        <fullName evidence="1">Uncharacterized protein</fullName>
    </submittedName>
</protein>
<dbReference type="AlphaFoldDB" id="A0A5C4RED6"/>
<accession>A0A5C4RED6</accession>
<comment type="caution">
    <text evidence="1">The sequence shown here is derived from an EMBL/GenBank/DDBJ whole genome shotgun (WGS) entry which is preliminary data.</text>
</comment>
<sequence>MSNNQKGILKRLRRDPLMKPSALADIFGIGRSCTSGHKDIVHFEQRCSALVLSLKCTNSPSLSHNKVKNFLESK</sequence>
<proteinExistence type="predicted"/>
<gene>
    <name evidence="1" type="ORF">EP164_18145</name>
</gene>